<protein>
    <recommendedName>
        <fullName evidence="3">Glycosyltransferase 61 catalytic domain-containing protein</fullName>
    </recommendedName>
</protein>
<accession>A0A1Q9D0T5</accession>
<keyword evidence="2" id="KW-1133">Transmembrane helix</keyword>
<proteinExistence type="predicted"/>
<reference evidence="4 5" key="1">
    <citation type="submission" date="2016-02" db="EMBL/GenBank/DDBJ databases">
        <title>Genome analysis of coral dinoflagellate symbionts highlights evolutionary adaptations to a symbiotic lifestyle.</title>
        <authorList>
            <person name="Aranda M."/>
            <person name="Li Y."/>
            <person name="Liew Y.J."/>
            <person name="Baumgarten S."/>
            <person name="Simakov O."/>
            <person name="Wilson M."/>
            <person name="Piel J."/>
            <person name="Ashoor H."/>
            <person name="Bougouffa S."/>
            <person name="Bajic V.B."/>
            <person name="Ryu T."/>
            <person name="Ravasi T."/>
            <person name="Bayer T."/>
            <person name="Micklem G."/>
            <person name="Kim H."/>
            <person name="Bhak J."/>
            <person name="Lajeunesse T.C."/>
            <person name="Voolstra C.R."/>
        </authorList>
    </citation>
    <scope>NUCLEOTIDE SEQUENCE [LARGE SCALE GENOMIC DNA]</scope>
    <source>
        <strain evidence="4 5">CCMP2467</strain>
    </source>
</reference>
<keyword evidence="5" id="KW-1185">Reference proteome</keyword>
<feature type="domain" description="Glycosyltransferase 61 catalytic" evidence="3">
    <location>
        <begin position="742"/>
        <end position="827"/>
    </location>
</feature>
<evidence type="ECO:0000313" key="4">
    <source>
        <dbReference type="EMBL" id="OLP88783.1"/>
    </source>
</evidence>
<dbReference type="OrthoDB" id="409963at2759"/>
<feature type="region of interest" description="Disordered" evidence="1">
    <location>
        <begin position="86"/>
        <end position="128"/>
    </location>
</feature>
<organism evidence="4 5">
    <name type="scientific">Symbiodinium microadriaticum</name>
    <name type="common">Dinoflagellate</name>
    <name type="synonym">Zooxanthella microadriatica</name>
    <dbReference type="NCBI Taxonomy" id="2951"/>
    <lineage>
        <taxon>Eukaryota</taxon>
        <taxon>Sar</taxon>
        <taxon>Alveolata</taxon>
        <taxon>Dinophyceae</taxon>
        <taxon>Suessiales</taxon>
        <taxon>Symbiodiniaceae</taxon>
        <taxon>Symbiodinium</taxon>
    </lineage>
</organism>
<sequence length="962" mass="106695">MAKGKAKPKTPTPPVERQQVPVRDIEEAVHVENGISLIASFSFMTQCENPCVFIVGLVASFLPLCAWFFFPMLTFPWSVGEMGRPNTPNVTPGHGLEAQGGGWAPTAPSPWSESEPRLPTLPTPADQKTTSLIIGSPQPRVDAVATRPFPPCFVYNARPCHNGEGIGGMFRRMEWILVLSSRYSCKYVCNTGDWETGGHSTGNVGALFGCTKDRVKGNASLIASSSILKEARLVTASLQSDKSSEHVVRVKNGQALFRGTAHRLSPRPDPKRTKPVVYKLTCPELQTVTHEVSWQWLQAQYNAIRLQEGRPTEWESAAFRIALQLRRGDRPDSCPLYLYLNALRYLFAAVPEMLPQNTEIVVVGELNPRSREFACLSEFPKLKFLAGRALSGSGSSGYTRLRRDLDTIASSNVLIIGGGGSFPSFAATLQAAGGIVLHSRTKDNGVDGLPHAYELDTYGRFKCRQSLDSFTASVLHGGHSGPKSDGRVPGQSEMSRFVEKAVEVYSSWFKTDKPCESKTSRDGFNNKKCSSPNFTVPSLPPCATAASASAVALSHTGSVATAATTSRPAFQGEWLFPLEKKYVACTGACKQTKCLATSKDPESRCGVKPKCCGPPGAGAEGVLLPHDRVAFVVLRCHSNINHDFHQNFWPLYWWMTLYGSSDTALLVDRRCSSNTSYWVDDLFWNVAHANNWRVYNYTTDVRYCARKQLHILRSVGPCCDYSLKPKNLLHYAKGRIWRSVLGREQLSLQDHSRVLIYTRGKSSWRRIVEPERLKPLFHTRLEISIADDPPATLLEQARFFSSFGAVLAPNGGWSPNVLFMASDSCLIELHLYRRDSWVVDFGLGREIGEVLLITGDYHDPKKPRIKRPARVGGDDDFLVTGGKDNLFNDILRQMAGSRICKQYLVIIRHAVPEGSLANEEVLLTVKSNTTMKSIKELWQRQSEPRKFSAERQKLFLTVQTLA</sequence>
<dbReference type="Proteomes" id="UP000186817">
    <property type="component" value="Unassembled WGS sequence"/>
</dbReference>
<feature type="transmembrane region" description="Helical" evidence="2">
    <location>
        <begin position="51"/>
        <end position="70"/>
    </location>
</feature>
<evidence type="ECO:0000313" key="5">
    <source>
        <dbReference type="Proteomes" id="UP000186817"/>
    </source>
</evidence>
<dbReference type="GO" id="GO:0016757">
    <property type="term" value="F:glycosyltransferase activity"/>
    <property type="evidence" value="ECO:0007669"/>
    <property type="project" value="InterPro"/>
</dbReference>
<dbReference type="Pfam" id="PF04577">
    <property type="entry name" value="Glyco_transf_61"/>
    <property type="match status" value="1"/>
</dbReference>
<gene>
    <name evidence="4" type="ORF">AK812_SmicGene29857</name>
</gene>
<feature type="region of interest" description="Disordered" evidence="1">
    <location>
        <begin position="1"/>
        <end position="20"/>
    </location>
</feature>
<keyword evidence="2" id="KW-0472">Membrane</keyword>
<name>A0A1Q9D0T5_SYMMI</name>
<evidence type="ECO:0000256" key="1">
    <source>
        <dbReference type="SAM" id="MobiDB-lite"/>
    </source>
</evidence>
<evidence type="ECO:0000256" key="2">
    <source>
        <dbReference type="SAM" id="Phobius"/>
    </source>
</evidence>
<evidence type="ECO:0000259" key="3">
    <source>
        <dbReference type="Pfam" id="PF04577"/>
    </source>
</evidence>
<keyword evidence="2" id="KW-0812">Transmembrane</keyword>
<dbReference type="EMBL" id="LSRX01000795">
    <property type="protein sequence ID" value="OLP88783.1"/>
    <property type="molecule type" value="Genomic_DNA"/>
</dbReference>
<dbReference type="InterPro" id="IPR049625">
    <property type="entry name" value="Glyco_transf_61_cat"/>
</dbReference>
<dbReference type="AlphaFoldDB" id="A0A1Q9D0T5"/>
<comment type="caution">
    <text evidence="4">The sequence shown here is derived from an EMBL/GenBank/DDBJ whole genome shotgun (WGS) entry which is preliminary data.</text>
</comment>